<dbReference type="InterPro" id="IPR006676">
    <property type="entry name" value="tRNA_splic"/>
</dbReference>
<feature type="compositionally biased region" description="Acidic residues" evidence="6">
    <location>
        <begin position="204"/>
        <end position="213"/>
    </location>
</feature>
<dbReference type="Proteomes" id="UP000193144">
    <property type="component" value="Unassembled WGS sequence"/>
</dbReference>
<evidence type="ECO:0000259" key="7">
    <source>
        <dbReference type="Pfam" id="PF01974"/>
    </source>
</evidence>
<feature type="active site" evidence="5">
    <location>
        <position position="358"/>
    </location>
</feature>
<evidence type="ECO:0000313" key="8">
    <source>
        <dbReference type="EMBL" id="ORY03319.1"/>
    </source>
</evidence>
<dbReference type="EMBL" id="MCFA01000148">
    <property type="protein sequence ID" value="ORY03319.1"/>
    <property type="molecule type" value="Genomic_DNA"/>
</dbReference>
<evidence type="ECO:0000256" key="6">
    <source>
        <dbReference type="SAM" id="MobiDB-lite"/>
    </source>
</evidence>
<reference evidence="8 9" key="1">
    <citation type="submission" date="2016-07" db="EMBL/GenBank/DDBJ databases">
        <title>Pervasive Adenine N6-methylation of Active Genes in Fungi.</title>
        <authorList>
            <consortium name="DOE Joint Genome Institute"/>
            <person name="Mondo S.J."/>
            <person name="Dannebaum R.O."/>
            <person name="Kuo R.C."/>
            <person name="Labutti K."/>
            <person name="Haridas S."/>
            <person name="Kuo A."/>
            <person name="Salamov A."/>
            <person name="Ahrendt S.R."/>
            <person name="Lipzen A."/>
            <person name="Sullivan W."/>
            <person name="Andreopoulos W.B."/>
            <person name="Clum A."/>
            <person name="Lindquist E."/>
            <person name="Daum C."/>
            <person name="Ramamoorthy G.K."/>
            <person name="Gryganskyi A."/>
            <person name="Culley D."/>
            <person name="Magnuson J.K."/>
            <person name="James T.Y."/>
            <person name="O'Malley M.A."/>
            <person name="Stajich J.E."/>
            <person name="Spatafora J.W."/>
            <person name="Visel A."/>
            <person name="Grigoriev I.V."/>
        </authorList>
    </citation>
    <scope>NUCLEOTIDE SEQUENCE [LARGE SCALE GENOMIC DNA]</scope>
    <source>
        <strain evidence="8 9">CBS 115471</strain>
    </source>
</reference>
<dbReference type="PIRSF" id="PIRSF011789">
    <property type="entry name" value="tRNA_splic_SEN2"/>
    <property type="match status" value="1"/>
</dbReference>
<dbReference type="GO" id="GO:0000213">
    <property type="term" value="F:tRNA-intron lyase activity"/>
    <property type="evidence" value="ECO:0007669"/>
    <property type="project" value="UniProtKB-UniRule"/>
</dbReference>
<feature type="active site" evidence="5">
    <location>
        <position position="366"/>
    </location>
</feature>
<dbReference type="CDD" id="cd22363">
    <property type="entry name" value="tRNA-intron_lyase_C"/>
    <property type="match status" value="1"/>
</dbReference>
<dbReference type="InterPro" id="IPR036167">
    <property type="entry name" value="tRNA_intron_Endo_cat-like_sf"/>
</dbReference>
<dbReference type="Gene3D" id="3.40.1350.10">
    <property type="match status" value="1"/>
</dbReference>
<feature type="domain" description="tRNA intron endonuclease catalytic" evidence="7">
    <location>
        <begin position="328"/>
        <end position="418"/>
    </location>
</feature>
<dbReference type="EC" id="4.6.1.16" evidence="4"/>
<dbReference type="InterPro" id="IPR011856">
    <property type="entry name" value="tRNA_endonuc-like_dom_sf"/>
</dbReference>
<dbReference type="PANTHER" id="PTHR21227">
    <property type="entry name" value="TRNA-SPLICING ENDONUCLEASE SUBUNIT SEN2"/>
    <property type="match status" value="1"/>
</dbReference>
<dbReference type="InterPro" id="IPR016589">
    <property type="entry name" value="tRNA_splic_SEN2"/>
</dbReference>
<feature type="region of interest" description="Disordered" evidence="6">
    <location>
        <begin position="1"/>
        <end position="43"/>
    </location>
</feature>
<comment type="function">
    <text evidence="4">Constitutes one of the two catalytic subunit of the tRNA-splicing endonuclease complex, a complex responsible for identification and cleavage of the splice sites in pre-tRNA. It cleaves pre-tRNA at the 5'- and 3'-splice sites to release the intron. The products are an intron and two tRNA half-molecules bearing 2',3'-cyclic phosphate and 5'-OH termini. There are no conserved sequences at the splice sites, but the intron is invariably located at the same site in the gene, placing the splice sites an invariant distance from the constant structural features of the tRNA body.</text>
</comment>
<sequence length="463" mass="51531">MASATVDSGTMPQQPNSTPSQNSAPQPESALNNPRHPRPRRPRYADIHAKPLPLSVYPLPVFIPQNPLSLVQIAITIISHLFFPPTSHPIIHSGHFSPETESVHVTDPEAIRALWEHGFWGKGTLSRSEPQWLEQGKLRGGNGGGKMSSEVTKSRRQDRKQFKLERARILAETIEKQLQEEGKLSVGVISDAELGKAADGNGVNEDDAADPTDDGSQGAQISDGRTPLLATAPQEDELESVISHSTAAIKDMEYLQLTPEEAFFLSYALGALQIHLPTSPQTPPSNNPKTPSSAHLLRLFGSTTTTLASCIPSLPPSLTTPIRPDTPFLLRYVAYHHFRSLGWVVRPGIKFAADWMLYNRGPVFSHAEFAVIVLPSYSNKYWEGSREREEEGRRDWWWLHRVNRVENSVFKTLVVCFVEVPRPWDDGGGGSGFGEGEIDVGDVLKRYKCREFVFRRWVAGRNR</sequence>
<evidence type="ECO:0000256" key="5">
    <source>
        <dbReference type="PIRSR" id="PIRSR011789-1"/>
    </source>
</evidence>
<name>A0A1Y1YZD7_9PLEO</name>
<dbReference type="InterPro" id="IPR006677">
    <property type="entry name" value="tRNA_intron_Endonuc_cat-like"/>
</dbReference>
<evidence type="ECO:0000313" key="9">
    <source>
        <dbReference type="Proteomes" id="UP000193144"/>
    </source>
</evidence>
<evidence type="ECO:0000256" key="1">
    <source>
        <dbReference type="ARBA" id="ARBA00008078"/>
    </source>
</evidence>
<dbReference type="GO" id="GO:0003676">
    <property type="term" value="F:nucleic acid binding"/>
    <property type="evidence" value="ECO:0007669"/>
    <property type="project" value="InterPro"/>
</dbReference>
<evidence type="ECO:0000256" key="4">
    <source>
        <dbReference type="PIRNR" id="PIRNR011789"/>
    </source>
</evidence>
<dbReference type="STRING" id="1231657.A0A1Y1YZD7"/>
<evidence type="ECO:0000256" key="3">
    <source>
        <dbReference type="ARBA" id="ARBA00023239"/>
    </source>
</evidence>
<feature type="region of interest" description="Disordered" evidence="6">
    <location>
        <begin position="131"/>
        <end position="159"/>
    </location>
</feature>
<comment type="similarity">
    <text evidence="1 4">Belongs to the tRNA-intron endonuclease family.</text>
</comment>
<keyword evidence="2 4" id="KW-0819">tRNA processing</keyword>
<dbReference type="GO" id="GO:0000214">
    <property type="term" value="C:tRNA-intron endonuclease complex"/>
    <property type="evidence" value="ECO:0007669"/>
    <property type="project" value="UniProtKB-UniRule"/>
</dbReference>
<accession>A0A1Y1YZD7</accession>
<dbReference type="FunFam" id="3.40.1350.10:FF:000007">
    <property type="entry name" value="tRNA-splicing endonuclease subunit Sen2"/>
    <property type="match status" value="1"/>
</dbReference>
<feature type="region of interest" description="Disordered" evidence="6">
    <location>
        <begin position="196"/>
        <end position="225"/>
    </location>
</feature>
<dbReference type="GO" id="GO:0005737">
    <property type="term" value="C:cytoplasm"/>
    <property type="evidence" value="ECO:0007669"/>
    <property type="project" value="TreeGrafter"/>
</dbReference>
<dbReference type="SUPFAM" id="SSF53032">
    <property type="entry name" value="tRNA-intron endonuclease catalytic domain-like"/>
    <property type="match status" value="1"/>
</dbReference>
<evidence type="ECO:0000256" key="2">
    <source>
        <dbReference type="ARBA" id="ARBA00022694"/>
    </source>
</evidence>
<feature type="active site" evidence="5">
    <location>
        <position position="411"/>
    </location>
</feature>
<dbReference type="OrthoDB" id="10249562at2759"/>
<gene>
    <name evidence="8" type="ORF">BCR34DRAFT_71633</name>
</gene>
<organism evidence="8 9">
    <name type="scientific">Clohesyomyces aquaticus</name>
    <dbReference type="NCBI Taxonomy" id="1231657"/>
    <lineage>
        <taxon>Eukaryota</taxon>
        <taxon>Fungi</taxon>
        <taxon>Dikarya</taxon>
        <taxon>Ascomycota</taxon>
        <taxon>Pezizomycotina</taxon>
        <taxon>Dothideomycetes</taxon>
        <taxon>Pleosporomycetidae</taxon>
        <taxon>Pleosporales</taxon>
        <taxon>Lindgomycetaceae</taxon>
        <taxon>Clohesyomyces</taxon>
    </lineage>
</organism>
<proteinExistence type="inferred from homology"/>
<dbReference type="Pfam" id="PF01974">
    <property type="entry name" value="tRNA_int_endo"/>
    <property type="match status" value="1"/>
</dbReference>
<keyword evidence="9" id="KW-1185">Reference proteome</keyword>
<feature type="compositionally biased region" description="Polar residues" evidence="6">
    <location>
        <begin position="1"/>
        <end position="32"/>
    </location>
</feature>
<comment type="caution">
    <text evidence="8">The sequence shown here is derived from an EMBL/GenBank/DDBJ whole genome shotgun (WGS) entry which is preliminary data.</text>
</comment>
<dbReference type="GO" id="GO:0000379">
    <property type="term" value="P:tRNA-type intron splice site recognition and cleavage"/>
    <property type="evidence" value="ECO:0007669"/>
    <property type="project" value="TreeGrafter"/>
</dbReference>
<dbReference type="PANTHER" id="PTHR21227:SF0">
    <property type="entry name" value="TRNA-SPLICING ENDONUCLEASE SUBUNIT SEN2"/>
    <property type="match status" value="1"/>
</dbReference>
<keyword evidence="3 4" id="KW-0456">Lyase</keyword>
<protein>
    <recommendedName>
        <fullName evidence="4">tRNA-splicing endonuclease subunit Sen2</fullName>
        <ecNumber evidence="4">4.6.1.16</ecNumber>
    </recommendedName>
</protein>
<dbReference type="AlphaFoldDB" id="A0A1Y1YZD7"/>